<feature type="region of interest" description="Disordered" evidence="1">
    <location>
        <begin position="148"/>
        <end position="272"/>
    </location>
</feature>
<sequence>MCWIQGAMVFETCGHQLVDILESDVKYCPWASAKRMACPESMCENEESSVRKVPNLCENCIAQKSKKDNKLSSKLSSKLGLRRPSTSTLCRVGVLLLTIEQWRRQNLNRSRERKKSHKYRNPGIILIPVHATMESLEQMQARHRKELKDLQGRITSKKKNATKKTRKGVNDECAELERQMKERHESETRQLGGTAEEEEAEKSEDEPAVDDTRQNGESQAPSNEKESVEVGGTQPPQNQAGKKRNRQKERLARRAAEQEAAAEAAAAEASNMVDHRSNEAAHMARELATHSLVEKEIAPDGHCLFSAFADQLSTLSIPLQQKSGAGDDSVPAYRIVRRAASSYISDHADDFAPFLEEPLDDYVRKMRDTAEWGGHMELLALASTYNVEVRVIADGRTAVVQPKEPKEDEPARQSRPPLLSRVAVINEQRQQCDRARLRRQYQNCGCEMARLVPIFANHPVRQPWALPAPGSCHQIRIQPFHQAERAGQCSVQARHPMEDLPRTTASRLAIEGKPVGPRERGGLPSFVPMRVWPRWEGRIETGEELVSQGVPLWS</sequence>
<dbReference type="InterPro" id="IPR003323">
    <property type="entry name" value="OTU_dom"/>
</dbReference>
<feature type="domain" description="OTU" evidence="2">
    <location>
        <begin position="292"/>
        <end position="454"/>
    </location>
</feature>
<feature type="compositionally biased region" description="Low complexity" evidence="1">
    <location>
        <begin position="258"/>
        <end position="269"/>
    </location>
</feature>
<dbReference type="GO" id="GO:0016579">
    <property type="term" value="P:protein deubiquitination"/>
    <property type="evidence" value="ECO:0007669"/>
    <property type="project" value="TreeGrafter"/>
</dbReference>
<dbReference type="PANTHER" id="PTHR12419">
    <property type="entry name" value="OTU DOMAIN CONTAINING PROTEIN"/>
    <property type="match status" value="1"/>
</dbReference>
<dbReference type="Pfam" id="PF02338">
    <property type="entry name" value="OTU"/>
    <property type="match status" value="1"/>
</dbReference>
<gene>
    <name evidence="3" type="ORF">OOU_Y34scaffold00669g26</name>
</gene>
<dbReference type="InterPro" id="IPR050704">
    <property type="entry name" value="Peptidase_C85-like"/>
</dbReference>
<evidence type="ECO:0000259" key="2">
    <source>
        <dbReference type="PROSITE" id="PS50802"/>
    </source>
</evidence>
<feature type="compositionally biased region" description="Basic residues" evidence="1">
    <location>
        <begin position="155"/>
        <end position="167"/>
    </location>
</feature>
<reference evidence="3" key="1">
    <citation type="journal article" date="2012" name="PLoS Genet.">
        <title>Comparative analysis of the genomes of two field isolates of the rice blast fungus Magnaporthe oryzae.</title>
        <authorList>
            <person name="Xue M."/>
            <person name="Yang J."/>
            <person name="Li Z."/>
            <person name="Hu S."/>
            <person name="Yao N."/>
            <person name="Dean R.A."/>
            <person name="Zhao W."/>
            <person name="Shen M."/>
            <person name="Zhang H."/>
            <person name="Li C."/>
            <person name="Liu L."/>
            <person name="Cao L."/>
            <person name="Xu X."/>
            <person name="Xing Y."/>
            <person name="Hsiang T."/>
            <person name="Zhang Z."/>
            <person name="Xu J.R."/>
            <person name="Peng Y.L."/>
        </authorList>
    </citation>
    <scope>NUCLEOTIDE SEQUENCE</scope>
    <source>
        <strain evidence="3">Y34</strain>
    </source>
</reference>
<feature type="compositionally biased region" description="Basic and acidic residues" evidence="1">
    <location>
        <begin position="248"/>
        <end position="257"/>
    </location>
</feature>
<dbReference type="GO" id="GO:0004843">
    <property type="term" value="F:cysteine-type deubiquitinase activity"/>
    <property type="evidence" value="ECO:0007669"/>
    <property type="project" value="TreeGrafter"/>
</dbReference>
<evidence type="ECO:0000256" key="1">
    <source>
        <dbReference type="SAM" id="MobiDB-lite"/>
    </source>
</evidence>
<protein>
    <submittedName>
        <fullName evidence="3">OTU domain-containing protein 6B</fullName>
    </submittedName>
</protein>
<organism evidence="3">
    <name type="scientific">Pyricularia oryzae (strain Y34)</name>
    <name type="common">Rice blast fungus</name>
    <name type="synonym">Magnaporthe oryzae</name>
    <dbReference type="NCBI Taxonomy" id="1143189"/>
    <lineage>
        <taxon>Eukaryota</taxon>
        <taxon>Fungi</taxon>
        <taxon>Dikarya</taxon>
        <taxon>Ascomycota</taxon>
        <taxon>Pezizomycotina</taxon>
        <taxon>Sordariomycetes</taxon>
        <taxon>Sordariomycetidae</taxon>
        <taxon>Magnaporthales</taxon>
        <taxon>Pyriculariaceae</taxon>
        <taxon>Pyricularia</taxon>
    </lineage>
</organism>
<dbReference type="PROSITE" id="PS50802">
    <property type="entry name" value="OTU"/>
    <property type="match status" value="1"/>
</dbReference>
<dbReference type="SUPFAM" id="SSF54001">
    <property type="entry name" value="Cysteine proteinases"/>
    <property type="match status" value="1"/>
</dbReference>
<dbReference type="Gene3D" id="3.90.70.80">
    <property type="match status" value="1"/>
</dbReference>
<evidence type="ECO:0000313" key="3">
    <source>
        <dbReference type="EMBL" id="ELQ36041.1"/>
    </source>
</evidence>
<dbReference type="PANTHER" id="PTHR12419:SF10">
    <property type="entry name" value="DEUBIQUITINASE OTUD6B"/>
    <property type="match status" value="1"/>
</dbReference>
<dbReference type="EMBL" id="JH793053">
    <property type="protein sequence ID" value="ELQ36041.1"/>
    <property type="molecule type" value="Genomic_DNA"/>
</dbReference>
<feature type="compositionally biased region" description="Acidic residues" evidence="1">
    <location>
        <begin position="195"/>
        <end position="209"/>
    </location>
</feature>
<name>A0AA97NTG4_PYRO3</name>
<dbReference type="AlphaFoldDB" id="A0AA97NTG4"/>
<accession>A0AA97NTG4</accession>
<feature type="compositionally biased region" description="Basic and acidic residues" evidence="1">
    <location>
        <begin position="175"/>
        <end position="188"/>
    </location>
</feature>
<dbReference type="Proteomes" id="UP000011086">
    <property type="component" value="Unassembled WGS sequence"/>
</dbReference>
<dbReference type="InterPro" id="IPR038765">
    <property type="entry name" value="Papain-like_cys_pep_sf"/>
</dbReference>
<proteinExistence type="predicted"/>